<feature type="signal peptide" evidence="1">
    <location>
        <begin position="1"/>
        <end position="18"/>
    </location>
</feature>
<dbReference type="AlphaFoldDB" id="A0A1Y5F9L3"/>
<evidence type="ECO:0000313" key="2">
    <source>
        <dbReference type="EMBL" id="OUR94110.1"/>
    </source>
</evidence>
<gene>
    <name evidence="2" type="ORF">A9Q84_17520</name>
</gene>
<keyword evidence="1" id="KW-0732">Signal</keyword>
<name>A0A1Y5F9L3_9BACT</name>
<protein>
    <recommendedName>
        <fullName evidence="4">Transglycosylase SLT domain-containing protein</fullName>
    </recommendedName>
</protein>
<dbReference type="Proteomes" id="UP000196531">
    <property type="component" value="Unassembled WGS sequence"/>
</dbReference>
<reference evidence="3" key="1">
    <citation type="journal article" date="2017" name="Proc. Natl. Acad. Sci. U.S.A.">
        <title>Simulation of Deepwater Horizon oil plume reveals substrate specialization within a complex community of hydrocarbon-degraders.</title>
        <authorList>
            <person name="Hu P."/>
            <person name="Dubinsky E.A."/>
            <person name="Probst A.J."/>
            <person name="Wang J."/>
            <person name="Sieber C.M.K."/>
            <person name="Tom L.M."/>
            <person name="Gardinali P."/>
            <person name="Banfield J.F."/>
            <person name="Atlas R.M."/>
            <person name="Andersen G.L."/>
        </authorList>
    </citation>
    <scope>NUCLEOTIDE SEQUENCE [LARGE SCALE GENOMIC DNA]</scope>
</reference>
<accession>A0A1Y5F9L3</accession>
<sequence length="669" mass="76120">MKILKLITLFSLSLTVMAIEYDQDLCRDKAIAFYQDAIANDKANILGKQFQLTTLKLARASLGESRGTLESTINKLAKSIDPNDPKLKEVDALYKEFGYKDDLKKVLSSMRTTSYWKSSQRFYNEDVSAFILMARAVKPELGLNSRDAAITWFMNSVSDKAGELSGKGSANFNRTNLTSRLIRYTGGLASKRSLTDSEIEREIATIKKDISNEMEKLHRGLVISLGSSCFNGIYFAGSCFYDRNFSDLLFSQSLMDLTKEINNRELQSLEGSITEQAGKYKFQLLELPTGKEYLKETPLSLIPPKLDYTSIADIRIHDHYWVNQSDVKRLEKGLNTLGDEWKIRSFHQHADSETYVIFDKKNSLLKIYYKNGRLKSSTPLDLKGMLGDEKQRGGAGNYFVHSYRNGVLYIQDERGEVRPLEGVNVKGLDAKTPLYILPLGKDHHFKIKGGKMHFTVKGKKPDYAPYNFSKKDSAVKKVRSVITNRNYQTKTAVTFMGEIDKRKKELIKMYSLTNHEYNELSKLAFGILGNESQFGNSKKYWLKEAVPFVVSIAKGNRFNTSSNSRGPTQIKTVPRKIARKYGVTKSNLEDPKKAAVATMGFLAEALSELKSKEKHHPKINSDNRFDYIHYIYMGKSSEITKATATPYKNIYFKQILKYNRGLEVFEKMD</sequence>
<comment type="caution">
    <text evidence="2">The sequence shown here is derived from an EMBL/GenBank/DDBJ whole genome shotgun (WGS) entry which is preliminary data.</text>
</comment>
<evidence type="ECO:0000256" key="1">
    <source>
        <dbReference type="SAM" id="SignalP"/>
    </source>
</evidence>
<feature type="chain" id="PRO_5012825302" description="Transglycosylase SLT domain-containing protein" evidence="1">
    <location>
        <begin position="19"/>
        <end position="669"/>
    </location>
</feature>
<evidence type="ECO:0000313" key="3">
    <source>
        <dbReference type="Proteomes" id="UP000196531"/>
    </source>
</evidence>
<organism evidence="2 3">
    <name type="scientific">Halobacteriovorax marinus</name>
    <dbReference type="NCBI Taxonomy" id="97084"/>
    <lineage>
        <taxon>Bacteria</taxon>
        <taxon>Pseudomonadati</taxon>
        <taxon>Bdellovibrionota</taxon>
        <taxon>Bacteriovoracia</taxon>
        <taxon>Bacteriovoracales</taxon>
        <taxon>Halobacteriovoraceae</taxon>
        <taxon>Halobacteriovorax</taxon>
    </lineage>
</organism>
<proteinExistence type="predicted"/>
<dbReference type="EMBL" id="MAAO01000011">
    <property type="protein sequence ID" value="OUR94110.1"/>
    <property type="molecule type" value="Genomic_DNA"/>
</dbReference>
<evidence type="ECO:0008006" key="4">
    <source>
        <dbReference type="Google" id="ProtNLM"/>
    </source>
</evidence>